<dbReference type="PANTHER" id="PTHR42770">
    <property type="entry name" value="AMINO ACID TRANSPORTER-RELATED"/>
    <property type="match status" value="1"/>
</dbReference>
<sequence length="522" mass="55746">MVGRAAPERGDNVTSANTDITTEQSKAGKLSLPALTAMVVGSMVGAGVFQLPARFASQTGVYGALIAWAVAGLGMLTLALVFQTLANRKPKLDNGVYVYAREGFGIYPGFLSAVGYWGSACAGNAFYWVLIMTTISQLFPGLKPALGEGDTWLAFIISAAAVWGFYFLIRQGVKEAAAINAIVTVAKLVPLALFLVLVIFFFKPDVFMANLSGGYDVPGGDSLFLQVQGTMLVTVFVFLGIEGASVYSRHAKKRSDVGKATVIGFLSVLALFACVSILSYGILPKAEIADLPQPSVGSVLEAAVGPWGGAFIRVGLIVSVLGAYLAWQLLAADVVFAAATDKDMPKYFGRLNKHGAPANAVLWTSIFVTAILFAVQFLHNALDFTLDLTAALSLAPYALASAYALKIAIKRDGYDITKPDHRTRDMVIAAISTVYTLFLVWAAGYVFMFLAGILLAPATLLYYFARREQRRDASPGTSVKIFTKPGWVVFIVLVVFAIVGIVLLATGVVELVPPAPEEYFNH</sequence>
<dbReference type="InterPro" id="IPR004754">
    <property type="entry name" value="Amino_acid_antiprt"/>
</dbReference>
<dbReference type="PANTHER" id="PTHR42770:SF4">
    <property type="entry name" value="ARGININE_ORNITHINE ANTIPORTER-RELATED"/>
    <property type="match status" value="1"/>
</dbReference>
<dbReference type="InterPro" id="IPR002293">
    <property type="entry name" value="AA/rel_permease1"/>
</dbReference>
<accession>A0A5B8M5G8</accession>
<evidence type="ECO:0000256" key="4">
    <source>
        <dbReference type="ARBA" id="ARBA00022475"/>
    </source>
</evidence>
<proteinExistence type="inferred from homology"/>
<evidence type="ECO:0000256" key="1">
    <source>
        <dbReference type="ARBA" id="ARBA00004651"/>
    </source>
</evidence>
<feature type="transmembrane region" description="Helical" evidence="10">
    <location>
        <begin position="30"/>
        <end position="49"/>
    </location>
</feature>
<feature type="compositionally biased region" description="Basic and acidic residues" evidence="9">
    <location>
        <begin position="1"/>
        <end position="11"/>
    </location>
</feature>
<feature type="transmembrane region" description="Helical" evidence="10">
    <location>
        <begin position="222"/>
        <end position="241"/>
    </location>
</feature>
<dbReference type="GO" id="GO:0005886">
    <property type="term" value="C:plasma membrane"/>
    <property type="evidence" value="ECO:0007669"/>
    <property type="project" value="UniProtKB-SubCell"/>
</dbReference>
<feature type="transmembrane region" description="Helical" evidence="10">
    <location>
        <begin position="106"/>
        <end position="131"/>
    </location>
</feature>
<dbReference type="Pfam" id="PF13520">
    <property type="entry name" value="AA_permease_2"/>
    <property type="match status" value="1"/>
</dbReference>
<evidence type="ECO:0000256" key="2">
    <source>
        <dbReference type="ARBA" id="ARBA00008220"/>
    </source>
</evidence>
<dbReference type="KEGG" id="huw:FPZ11_15625"/>
<keyword evidence="8 10" id="KW-0472">Membrane</keyword>
<feature type="transmembrane region" description="Helical" evidence="10">
    <location>
        <begin position="151"/>
        <end position="169"/>
    </location>
</feature>
<evidence type="ECO:0000313" key="11">
    <source>
        <dbReference type="EMBL" id="QDZ16008.1"/>
    </source>
</evidence>
<keyword evidence="7 10" id="KW-1133">Transmembrane helix</keyword>
<evidence type="ECO:0000256" key="3">
    <source>
        <dbReference type="ARBA" id="ARBA00022448"/>
    </source>
</evidence>
<name>A0A5B8M5G8_9MICO</name>
<comment type="subcellular location">
    <subcellularLocation>
        <location evidence="1">Cell membrane</location>
        <topology evidence="1">Multi-pass membrane protein</topology>
    </subcellularLocation>
</comment>
<reference evidence="11 12" key="1">
    <citation type="submission" date="2019-07" db="EMBL/GenBank/DDBJ databases">
        <title>Full genome sequence of Humibacter sp. WJ7-1.</title>
        <authorList>
            <person name="Im W.-T."/>
        </authorList>
    </citation>
    <scope>NUCLEOTIDE SEQUENCE [LARGE SCALE GENOMIC DNA]</scope>
    <source>
        <strain evidence="11 12">WJ7-1</strain>
    </source>
</reference>
<keyword evidence="5 10" id="KW-0812">Transmembrane</keyword>
<feature type="region of interest" description="Disordered" evidence="9">
    <location>
        <begin position="1"/>
        <end position="20"/>
    </location>
</feature>
<protein>
    <submittedName>
        <fullName evidence="11">Amino acid permease</fullName>
    </submittedName>
</protein>
<dbReference type="PIRSF" id="PIRSF006060">
    <property type="entry name" value="AA_transporter"/>
    <property type="match status" value="1"/>
</dbReference>
<dbReference type="Gene3D" id="1.20.1740.10">
    <property type="entry name" value="Amino acid/polyamine transporter I"/>
    <property type="match status" value="1"/>
</dbReference>
<evidence type="ECO:0000256" key="6">
    <source>
        <dbReference type="ARBA" id="ARBA00022970"/>
    </source>
</evidence>
<dbReference type="AlphaFoldDB" id="A0A5B8M5G8"/>
<dbReference type="NCBIfam" id="TIGR00905">
    <property type="entry name" value="2A0302"/>
    <property type="match status" value="1"/>
</dbReference>
<feature type="transmembrane region" description="Helical" evidence="10">
    <location>
        <begin position="310"/>
        <end position="339"/>
    </location>
</feature>
<evidence type="ECO:0000256" key="10">
    <source>
        <dbReference type="SAM" id="Phobius"/>
    </source>
</evidence>
<feature type="transmembrane region" description="Helical" evidence="10">
    <location>
        <begin position="384"/>
        <end position="405"/>
    </location>
</feature>
<evidence type="ECO:0000256" key="5">
    <source>
        <dbReference type="ARBA" id="ARBA00022692"/>
    </source>
</evidence>
<evidence type="ECO:0000256" key="7">
    <source>
        <dbReference type="ARBA" id="ARBA00022989"/>
    </source>
</evidence>
<keyword evidence="12" id="KW-1185">Reference proteome</keyword>
<feature type="transmembrane region" description="Helical" evidence="10">
    <location>
        <begin position="360"/>
        <end position="378"/>
    </location>
</feature>
<dbReference type="EMBL" id="CP042305">
    <property type="protein sequence ID" value="QDZ16008.1"/>
    <property type="molecule type" value="Genomic_DNA"/>
</dbReference>
<feature type="transmembrane region" description="Helical" evidence="10">
    <location>
        <begin position="181"/>
        <end position="202"/>
    </location>
</feature>
<feature type="transmembrane region" description="Helical" evidence="10">
    <location>
        <begin position="486"/>
        <end position="509"/>
    </location>
</feature>
<comment type="similarity">
    <text evidence="2">Belongs to the amino acid-polyamine-organocation (APC) superfamily. Basic amino acid/polyamine antiporter (APA) (TC 2.A.3.2) family.</text>
</comment>
<feature type="transmembrane region" description="Helical" evidence="10">
    <location>
        <begin position="426"/>
        <end position="443"/>
    </location>
</feature>
<organism evidence="11 12">
    <name type="scientific">Humibacter ginsenosidimutans</name>
    <dbReference type="NCBI Taxonomy" id="2599293"/>
    <lineage>
        <taxon>Bacteria</taxon>
        <taxon>Bacillati</taxon>
        <taxon>Actinomycetota</taxon>
        <taxon>Actinomycetes</taxon>
        <taxon>Micrococcales</taxon>
        <taxon>Microbacteriaceae</taxon>
        <taxon>Humibacter</taxon>
    </lineage>
</organism>
<keyword evidence="6" id="KW-0029">Amino-acid transport</keyword>
<keyword evidence="4" id="KW-1003">Cell membrane</keyword>
<keyword evidence="3" id="KW-0813">Transport</keyword>
<dbReference type="GO" id="GO:0006865">
    <property type="term" value="P:amino acid transport"/>
    <property type="evidence" value="ECO:0007669"/>
    <property type="project" value="UniProtKB-KW"/>
</dbReference>
<dbReference type="InterPro" id="IPR050367">
    <property type="entry name" value="APC_superfamily"/>
</dbReference>
<gene>
    <name evidence="11" type="ORF">FPZ11_15625</name>
</gene>
<dbReference type="OrthoDB" id="3185104at2"/>
<dbReference type="GO" id="GO:0022857">
    <property type="term" value="F:transmembrane transporter activity"/>
    <property type="evidence" value="ECO:0007669"/>
    <property type="project" value="InterPro"/>
</dbReference>
<evidence type="ECO:0000256" key="9">
    <source>
        <dbReference type="SAM" id="MobiDB-lite"/>
    </source>
</evidence>
<dbReference type="Proteomes" id="UP000320216">
    <property type="component" value="Chromosome"/>
</dbReference>
<feature type="transmembrane region" description="Helical" evidence="10">
    <location>
        <begin position="61"/>
        <end position="85"/>
    </location>
</feature>
<evidence type="ECO:0000256" key="8">
    <source>
        <dbReference type="ARBA" id="ARBA00023136"/>
    </source>
</evidence>
<feature type="transmembrane region" description="Helical" evidence="10">
    <location>
        <begin position="262"/>
        <end position="283"/>
    </location>
</feature>
<evidence type="ECO:0000313" key="12">
    <source>
        <dbReference type="Proteomes" id="UP000320216"/>
    </source>
</evidence>
<feature type="transmembrane region" description="Helical" evidence="10">
    <location>
        <begin position="449"/>
        <end position="465"/>
    </location>
</feature>